<accession>A0ABT9RMK8</accession>
<evidence type="ECO:0000313" key="1">
    <source>
        <dbReference type="EMBL" id="MDP9869555.1"/>
    </source>
</evidence>
<gene>
    <name evidence="1" type="ORF">J2S55_008821</name>
</gene>
<sequence length="1388" mass="154437">MDEHDPISRFYGLPITPETATASVEHLTDPFADDLVKAHLGSNYPYFGAIDKTLAGFFVLDDEGDNYTLLDVRGDGRVWWQDHETRELHLHFDSLDDWRAFKEEVDRGGDEDELRDAFRTKERPAARPGEAPGTPALATRYQWLVWLLAQPLRDRQGRVTQDDDELTRTAIGHFRAIWPTDEAAEKSLLAELPLLAGDPHLAIYWLLHTSLLAMEPQRTRVLAAIGRAPCRTPLVDAFAAAFGSLPLDGDVTIVPGFRTRRSLALLYTGDDAPETERARTALVSMEIEPRARSLMKFVLVHDGLEEGTLTDAEVAAAATRMDAVPGSAALRALLDRRAGMEVSPHADEFARTATTTGETWPWVLATLWQVHSLVRDLDALETVIGFLLDKDPYHRRVLAILQHAQGLAGREFLMPADGLERALALAEASAPILQELATPDDHSAIIARIADPALARAVARRVLHRADVDEYAAEVSSWAIRAVLAGDDPDRGELAARGFEALPFQSHQQVLADIAGEITSPGHPLVRVMLRVLEHAAEPDDAGFMATYTAKQMKKEVLTALAPFAHEPEIFDELMRLAELPAGHTTVDSLWSRLFNPFSEETYVLPRLSDEQAVRVARAMIATRLTHPVILARNTAGQQLYHFAHTGAEEFLIEALNEYGRRLADSVEKGGKVFDRGETEDDLLKDLVANLYSAVGNMGTPRSRTALIERLFTERRAFWWMGNAIGGVFSAEVHREALAMVRERRDGMGAGCYAYALADFVKQGPPKVDLLQELAGWPVPAEELSRRFFKYALVVGIEAALAAKEYDLVRAAHALASSIAEPPLQPDEHARAIRWDNPLETEELARQLEAVLSGAADDKRRRLVEKGAAARLQGTPRLKISDKKLGILAGTTVRRRLLHDRTTGEVWFLDIDGAVHAFDGYEITGLPFEPRAIGYGRMRAFLDGVTELSERALFWDRRAHKFVEVIRYGDRMTYVWGRSNGALDGLGLSFPDVDAAADAFARVKSSVAAADMTETSPWYVPGKGAVLRTFRTPDPDGPSSSSNHRRVFDRRINAGPRFATEAEAVAAHERWELEAQRDRDAGLTCLEWQDNRLRPEDMTVGEWIRDRIRDDPSDAAWHARALTEIVDYLRSHGYGDLIGSIEVEVGSGVSDDEIAAYEAERRHPVPEVLRAFWREIGHARWSVGGVGMRVLPPSQVLPRRPAARQLGEDFLRGLTPAEADAARPLMSALDVLVETLDGSVIFTVLADREAKEGRVFTHTDYDPRSFWWENSLSWMLATRFLDGFADAIEEAAPVVARLYHGQRLNPDAQRRYFELREQGKTPRFWELLYDETFGSVSTRSGKVGAAGAVRTRRYDPARAARKVAKLIAAREKDGYHEAVPVKTRADTP</sequence>
<dbReference type="EMBL" id="JAUSRB010000002">
    <property type="protein sequence ID" value="MDP9869555.1"/>
    <property type="molecule type" value="Genomic_DNA"/>
</dbReference>
<protein>
    <submittedName>
        <fullName evidence="1">DNA-binding WGR domain protein</fullName>
    </submittedName>
</protein>
<dbReference type="Gene3D" id="2.20.140.10">
    <property type="entry name" value="WGR domain"/>
    <property type="match status" value="1"/>
</dbReference>
<name>A0ABT9RMK8_9ACTN</name>
<evidence type="ECO:0000313" key="2">
    <source>
        <dbReference type="Proteomes" id="UP001230426"/>
    </source>
</evidence>
<dbReference type="GO" id="GO:0003677">
    <property type="term" value="F:DNA binding"/>
    <property type="evidence" value="ECO:0007669"/>
    <property type="project" value="UniProtKB-KW"/>
</dbReference>
<dbReference type="RefSeq" id="WP_306873612.1">
    <property type="nucleotide sequence ID" value="NZ_JAUSRB010000002.1"/>
</dbReference>
<keyword evidence="1" id="KW-0238">DNA-binding</keyword>
<organism evidence="1 2">
    <name type="scientific">Streptosporangium brasiliense</name>
    <dbReference type="NCBI Taxonomy" id="47480"/>
    <lineage>
        <taxon>Bacteria</taxon>
        <taxon>Bacillati</taxon>
        <taxon>Actinomycetota</taxon>
        <taxon>Actinomycetes</taxon>
        <taxon>Streptosporangiales</taxon>
        <taxon>Streptosporangiaceae</taxon>
        <taxon>Streptosporangium</taxon>
    </lineage>
</organism>
<keyword evidence="2" id="KW-1185">Reference proteome</keyword>
<proteinExistence type="predicted"/>
<dbReference type="Proteomes" id="UP001230426">
    <property type="component" value="Unassembled WGS sequence"/>
</dbReference>
<comment type="caution">
    <text evidence="1">The sequence shown here is derived from an EMBL/GenBank/DDBJ whole genome shotgun (WGS) entry which is preliminary data.</text>
</comment>
<dbReference type="InterPro" id="IPR049809">
    <property type="entry name" value="YehF/YfeS-like_WGR"/>
</dbReference>
<dbReference type="CDD" id="cd07996">
    <property type="entry name" value="WGR_MMR_like"/>
    <property type="match status" value="1"/>
</dbReference>
<reference evidence="1 2" key="1">
    <citation type="submission" date="2023-07" db="EMBL/GenBank/DDBJ databases">
        <title>Sequencing the genomes of 1000 actinobacteria strains.</title>
        <authorList>
            <person name="Klenk H.-P."/>
        </authorList>
    </citation>
    <scope>NUCLEOTIDE SEQUENCE [LARGE SCALE GENOMIC DNA]</scope>
    <source>
        <strain evidence="1 2">DSM 44109</strain>
    </source>
</reference>